<sequence length="154" mass="17549">MSANAANRNINTNCNVSSQPISERVDDTTTLDVMATLDEIVQHVDINHKHESDTKFGPRLRLLQTQRLEKPIEPKGDDIWILRGTISHPNLNTKEVNPDSSSPKKSATFVQKCVTFNEDLNEVHTYPKRKAHSKAKTIIRNIVNKLFQRHTNKL</sequence>
<dbReference type="Proteomes" id="UP000749559">
    <property type="component" value="Unassembled WGS sequence"/>
</dbReference>
<comment type="caution">
    <text evidence="1">The sequence shown here is derived from an EMBL/GenBank/DDBJ whole genome shotgun (WGS) entry which is preliminary data.</text>
</comment>
<organism evidence="1 2">
    <name type="scientific">Owenia fusiformis</name>
    <name type="common">Polychaete worm</name>
    <dbReference type="NCBI Taxonomy" id="6347"/>
    <lineage>
        <taxon>Eukaryota</taxon>
        <taxon>Metazoa</taxon>
        <taxon>Spiralia</taxon>
        <taxon>Lophotrochozoa</taxon>
        <taxon>Annelida</taxon>
        <taxon>Polychaeta</taxon>
        <taxon>Sedentaria</taxon>
        <taxon>Canalipalpata</taxon>
        <taxon>Sabellida</taxon>
        <taxon>Oweniida</taxon>
        <taxon>Oweniidae</taxon>
        <taxon>Owenia</taxon>
    </lineage>
</organism>
<reference evidence="1" key="1">
    <citation type="submission" date="2022-03" db="EMBL/GenBank/DDBJ databases">
        <authorList>
            <person name="Martin C."/>
        </authorList>
    </citation>
    <scope>NUCLEOTIDE SEQUENCE</scope>
</reference>
<dbReference type="EMBL" id="CAIIXF020000007">
    <property type="protein sequence ID" value="CAH1790001.1"/>
    <property type="molecule type" value="Genomic_DNA"/>
</dbReference>
<proteinExistence type="predicted"/>
<evidence type="ECO:0000313" key="2">
    <source>
        <dbReference type="Proteomes" id="UP000749559"/>
    </source>
</evidence>
<dbReference type="AlphaFoldDB" id="A0A8S4P6X1"/>
<protein>
    <submittedName>
        <fullName evidence="1">Uncharacterized protein</fullName>
    </submittedName>
</protein>
<gene>
    <name evidence="1" type="ORF">OFUS_LOCUS15270</name>
</gene>
<keyword evidence="2" id="KW-1185">Reference proteome</keyword>
<accession>A0A8S4P6X1</accession>
<name>A0A8S4P6X1_OWEFU</name>
<evidence type="ECO:0000313" key="1">
    <source>
        <dbReference type="EMBL" id="CAH1790001.1"/>
    </source>
</evidence>